<protein>
    <recommendedName>
        <fullName evidence="2">Transcription activator GCR1-like domain-containing protein</fullName>
    </recommendedName>
</protein>
<feature type="compositionally biased region" description="Basic and acidic residues" evidence="1">
    <location>
        <begin position="10"/>
        <end position="36"/>
    </location>
</feature>
<keyword evidence="4" id="KW-1185">Reference proteome</keyword>
<accession>A0A0F8A2J6</accession>
<feature type="domain" description="Transcription activator GCR1-like" evidence="2">
    <location>
        <begin position="40"/>
        <end position="95"/>
    </location>
</feature>
<reference evidence="3 4" key="1">
    <citation type="journal article" date="2014" name="Genome Biol. Evol.">
        <title>Comparative genomics and transcriptomics analyses reveal divergent lifestyle features of nematode endoparasitic fungus Hirsutella minnesotensis.</title>
        <authorList>
            <person name="Lai Y."/>
            <person name="Liu K."/>
            <person name="Zhang X."/>
            <person name="Zhang X."/>
            <person name="Li K."/>
            <person name="Wang N."/>
            <person name="Shu C."/>
            <person name="Wu Y."/>
            <person name="Wang C."/>
            <person name="Bushley K.E."/>
            <person name="Xiang M."/>
            <person name="Liu X."/>
        </authorList>
    </citation>
    <scope>NUCLEOTIDE SEQUENCE [LARGE SCALE GENOMIC DNA]</scope>
    <source>
        <strain evidence="3 4">3608</strain>
    </source>
</reference>
<name>A0A0F8A2J6_9HYPO</name>
<evidence type="ECO:0000313" key="4">
    <source>
        <dbReference type="Proteomes" id="UP000054481"/>
    </source>
</evidence>
<evidence type="ECO:0000256" key="1">
    <source>
        <dbReference type="SAM" id="MobiDB-lite"/>
    </source>
</evidence>
<gene>
    <name evidence="3" type="ORF">HIM_10177</name>
</gene>
<feature type="region of interest" description="Disordered" evidence="1">
    <location>
        <begin position="1"/>
        <end position="43"/>
    </location>
</feature>
<proteinExistence type="predicted"/>
<evidence type="ECO:0000259" key="2">
    <source>
        <dbReference type="Pfam" id="PF12550"/>
    </source>
</evidence>
<dbReference type="EMBL" id="KQ030626">
    <property type="protein sequence ID" value="KJZ70439.1"/>
    <property type="molecule type" value="Genomic_DNA"/>
</dbReference>
<dbReference type="Proteomes" id="UP000054481">
    <property type="component" value="Unassembled WGS sequence"/>
</dbReference>
<sequence>MLATAPESVARPRDNPNKQREEYTREEKGKPPDEAVRMGWGDMPSVDSLERDWGTRWRPSHEKNYFSTCKTIVDEVCRRAQRKDGLAEEVVARQMDEEWGFSSLDKLFTAIRESRRSGWVTLALGDA</sequence>
<organism evidence="3 4">
    <name type="scientific">Hirsutella minnesotensis 3608</name>
    <dbReference type="NCBI Taxonomy" id="1043627"/>
    <lineage>
        <taxon>Eukaryota</taxon>
        <taxon>Fungi</taxon>
        <taxon>Dikarya</taxon>
        <taxon>Ascomycota</taxon>
        <taxon>Pezizomycotina</taxon>
        <taxon>Sordariomycetes</taxon>
        <taxon>Hypocreomycetidae</taxon>
        <taxon>Hypocreales</taxon>
        <taxon>Ophiocordycipitaceae</taxon>
        <taxon>Hirsutella</taxon>
    </lineage>
</organism>
<dbReference type="InterPro" id="IPR022210">
    <property type="entry name" value="TF_GCR1-like"/>
</dbReference>
<dbReference type="AlphaFoldDB" id="A0A0F8A2J6"/>
<evidence type="ECO:0000313" key="3">
    <source>
        <dbReference type="EMBL" id="KJZ70439.1"/>
    </source>
</evidence>
<dbReference type="OrthoDB" id="428577at2759"/>
<dbReference type="Pfam" id="PF12550">
    <property type="entry name" value="GCR1_C"/>
    <property type="match status" value="1"/>
</dbReference>